<evidence type="ECO:0000259" key="1">
    <source>
        <dbReference type="Pfam" id="PF00501"/>
    </source>
</evidence>
<dbReference type="RefSeq" id="XP_018229754.1">
    <property type="nucleotide sequence ID" value="XM_018374009.1"/>
</dbReference>
<dbReference type="GeneID" id="28940264"/>
<dbReference type="Pfam" id="PF13193">
    <property type="entry name" value="AMP-binding_C"/>
    <property type="match status" value="1"/>
</dbReference>
<dbReference type="AlphaFoldDB" id="A0A0W4ZQ23"/>
<evidence type="ECO:0000313" key="3">
    <source>
        <dbReference type="EMBL" id="KTW30463.1"/>
    </source>
</evidence>
<dbReference type="eggNOG" id="KOG1176">
    <property type="taxonomic scope" value="Eukaryota"/>
</dbReference>
<keyword evidence="4" id="KW-1185">Reference proteome</keyword>
<feature type="domain" description="AMP-binding enzyme C-terminal" evidence="2">
    <location>
        <begin position="451"/>
        <end position="528"/>
    </location>
</feature>
<dbReference type="InterPro" id="IPR020845">
    <property type="entry name" value="AMP-binding_CS"/>
</dbReference>
<dbReference type="Pfam" id="PF00501">
    <property type="entry name" value="AMP-binding"/>
    <property type="match status" value="1"/>
</dbReference>
<gene>
    <name evidence="3" type="ORF">T551_01746</name>
</gene>
<dbReference type="GO" id="GO:0006631">
    <property type="term" value="P:fatty acid metabolic process"/>
    <property type="evidence" value="ECO:0007669"/>
    <property type="project" value="TreeGrafter"/>
</dbReference>
<sequence>MKNQKLFSFSLIFQKKTLQQNLSTLPMTPIFKKLIENDKRSTSIEFKQYNESFSYSDLVHCILAFKSSLQEIKHCKDLEEKRIGIFIEPGFMYTTSIFGIWAAGGIAVPICITHPISEIEYVIEDCQVEIIITSVALKERLKSMTAHINRYIYIHVLSKSILIQEKKETQKLLPFNLDRGALIIYTSGTTGLPKGVLTTHKNISTQVMSLVSAWKYSPKDRLLHILPLHHIHGIINALICPLYAGGTIEFLQKFSAKDVWFRFLDLGSPQISQFMAVPTIYYKLVDYYEKHGVGISNSELKSRMKNIRLMVSGSAKLPILLRKKWHDITGQILLERYGMTETGMILSGGLELEKRLEGSVGWELPYINVRLVNTNGSINEGEIWVNGDTVFKEYFNKPDATKKAFVYEKDGTKWFKTNDIATKTKEGAYIIHGRQNIDIIKYSGYKISAFEIQQKILLLPYIREVAIIGIDDEIWTQRVAAFVTLTSDKKELTLNDLRSDLRNMLASYKLPTILKILPNGIPKNDMGKVNKRNLIEEFNYGDIQKWSN</sequence>
<dbReference type="EMBL" id="LFWA01000007">
    <property type="protein sequence ID" value="KTW30463.1"/>
    <property type="molecule type" value="Genomic_DNA"/>
</dbReference>
<feature type="domain" description="AMP-dependent synthetase/ligase" evidence="1">
    <location>
        <begin position="48"/>
        <end position="395"/>
    </location>
</feature>
<dbReference type="STRING" id="1408657.A0A0W4ZQ23"/>
<evidence type="ECO:0000313" key="4">
    <source>
        <dbReference type="Proteomes" id="UP000053447"/>
    </source>
</evidence>
<dbReference type="VEuPathDB" id="FungiDB:T551_01746"/>
<dbReference type="InterPro" id="IPR045851">
    <property type="entry name" value="AMP-bd_C_sf"/>
</dbReference>
<dbReference type="GO" id="GO:0031956">
    <property type="term" value="F:medium-chain fatty acid-CoA ligase activity"/>
    <property type="evidence" value="ECO:0007669"/>
    <property type="project" value="TreeGrafter"/>
</dbReference>
<name>A0A0W4ZQ23_PNEJ7</name>
<evidence type="ECO:0000259" key="2">
    <source>
        <dbReference type="Pfam" id="PF13193"/>
    </source>
</evidence>
<organism evidence="3 4">
    <name type="scientific">Pneumocystis jirovecii (strain RU7)</name>
    <name type="common">Human pneumocystis pneumonia agent</name>
    <dbReference type="NCBI Taxonomy" id="1408657"/>
    <lineage>
        <taxon>Eukaryota</taxon>
        <taxon>Fungi</taxon>
        <taxon>Dikarya</taxon>
        <taxon>Ascomycota</taxon>
        <taxon>Taphrinomycotina</taxon>
        <taxon>Pneumocystomycetes</taxon>
        <taxon>Pneumocystaceae</taxon>
        <taxon>Pneumocystis</taxon>
    </lineage>
</organism>
<dbReference type="CDD" id="cd05941">
    <property type="entry name" value="MCS"/>
    <property type="match status" value="1"/>
</dbReference>
<dbReference type="PROSITE" id="PS00455">
    <property type="entry name" value="AMP_BINDING"/>
    <property type="match status" value="1"/>
</dbReference>
<dbReference type="PANTHER" id="PTHR43201">
    <property type="entry name" value="ACYL-COA SYNTHETASE"/>
    <property type="match status" value="1"/>
</dbReference>
<dbReference type="Gene3D" id="3.30.300.30">
    <property type="match status" value="1"/>
</dbReference>
<dbReference type="InterPro" id="IPR025110">
    <property type="entry name" value="AMP-bd_C"/>
</dbReference>
<proteinExistence type="predicted"/>
<dbReference type="PANTHER" id="PTHR43201:SF28">
    <property type="entry name" value="ENZYME, PUTATIVE (AFU_ORTHOLOGUE AFUA_7G01530)-RELATED"/>
    <property type="match status" value="1"/>
</dbReference>
<dbReference type="SUPFAM" id="SSF56801">
    <property type="entry name" value="Acetyl-CoA synthetase-like"/>
    <property type="match status" value="1"/>
</dbReference>
<dbReference type="Gene3D" id="3.40.50.12780">
    <property type="entry name" value="N-terminal domain of ligase-like"/>
    <property type="match status" value="1"/>
</dbReference>
<protein>
    <recommendedName>
        <fullName evidence="5">AMP-dependent synthetase/ligase domain-containing protein</fullName>
    </recommendedName>
</protein>
<comment type="caution">
    <text evidence="3">The sequence shown here is derived from an EMBL/GenBank/DDBJ whole genome shotgun (WGS) entry which is preliminary data.</text>
</comment>
<evidence type="ECO:0008006" key="5">
    <source>
        <dbReference type="Google" id="ProtNLM"/>
    </source>
</evidence>
<dbReference type="Proteomes" id="UP000053447">
    <property type="component" value="Unassembled WGS sequence"/>
</dbReference>
<dbReference type="InterPro" id="IPR000873">
    <property type="entry name" value="AMP-dep_synth/lig_dom"/>
</dbReference>
<accession>A0A0W4ZQ23</accession>
<dbReference type="InterPro" id="IPR042099">
    <property type="entry name" value="ANL_N_sf"/>
</dbReference>
<dbReference type="OrthoDB" id="2962993at2759"/>
<reference evidence="4" key="1">
    <citation type="journal article" date="2016" name="Nat. Commun.">
        <title>Genome analysis of three Pneumocystis species reveals adaptation mechanisms to life exclusively in mammalian hosts.</title>
        <authorList>
            <person name="Ma L."/>
            <person name="Chen Z."/>
            <person name="Huang D.W."/>
            <person name="Kutty G."/>
            <person name="Ishihara M."/>
            <person name="Wang H."/>
            <person name="Abouelleil A."/>
            <person name="Bishop L."/>
            <person name="Davey E."/>
            <person name="Deng R."/>
            <person name="Deng X."/>
            <person name="Fan L."/>
            <person name="Fantoni G."/>
            <person name="Fitzgerald M."/>
            <person name="Gogineni E."/>
            <person name="Goldberg J.M."/>
            <person name="Handley G."/>
            <person name="Hu X."/>
            <person name="Huber C."/>
            <person name="Jiao X."/>
            <person name="Jones K."/>
            <person name="Levin J.Z."/>
            <person name="Liu Y."/>
            <person name="Macdonald P."/>
            <person name="Melnikov A."/>
            <person name="Raley C."/>
            <person name="Sassi M."/>
            <person name="Sherman B.T."/>
            <person name="Song X."/>
            <person name="Sykes S."/>
            <person name="Tran B."/>
            <person name="Walsh L."/>
            <person name="Xia Y."/>
            <person name="Yang J."/>
            <person name="Young S."/>
            <person name="Zeng Q."/>
            <person name="Zheng X."/>
            <person name="Stephens R."/>
            <person name="Nusbaum C."/>
            <person name="Birren B.W."/>
            <person name="Azadi P."/>
            <person name="Lempicki R.A."/>
            <person name="Cuomo C.A."/>
            <person name="Kovacs J.A."/>
        </authorList>
    </citation>
    <scope>NUCLEOTIDE SEQUENCE [LARGE SCALE GENOMIC DNA]</scope>
    <source>
        <strain evidence="4">RU7</strain>
    </source>
</reference>